<evidence type="ECO:0000256" key="5">
    <source>
        <dbReference type="ARBA" id="ARBA00022692"/>
    </source>
</evidence>
<organism evidence="16 17">
    <name type="scientific">Litorivivens lipolytica</name>
    <dbReference type="NCBI Taxonomy" id="1524264"/>
    <lineage>
        <taxon>Bacteria</taxon>
        <taxon>Pseudomonadati</taxon>
        <taxon>Pseudomonadota</taxon>
        <taxon>Gammaproteobacteria</taxon>
        <taxon>Litorivivens</taxon>
    </lineage>
</organism>
<dbReference type="GO" id="GO:0005886">
    <property type="term" value="C:plasma membrane"/>
    <property type="evidence" value="ECO:0007669"/>
    <property type="project" value="UniProtKB-SubCell"/>
</dbReference>
<dbReference type="RefSeq" id="WP_183409741.1">
    <property type="nucleotide sequence ID" value="NZ_JACHWY010000001.1"/>
</dbReference>
<evidence type="ECO:0000256" key="7">
    <source>
        <dbReference type="ARBA" id="ARBA00022989"/>
    </source>
</evidence>
<evidence type="ECO:0000256" key="6">
    <source>
        <dbReference type="ARBA" id="ARBA00022960"/>
    </source>
</evidence>
<feature type="compositionally biased region" description="Basic and acidic residues" evidence="14">
    <location>
        <begin position="138"/>
        <end position="151"/>
    </location>
</feature>
<name>A0A7W4W571_9GAMM</name>
<comment type="caution">
    <text evidence="16">The sequence shown here is derived from an EMBL/GenBank/DDBJ whole genome shotgun (WGS) entry which is preliminary data.</text>
</comment>
<feature type="region of interest" description="Disordered" evidence="14">
    <location>
        <begin position="113"/>
        <end position="158"/>
    </location>
</feature>
<evidence type="ECO:0000256" key="9">
    <source>
        <dbReference type="ARBA" id="ARBA00023306"/>
    </source>
</evidence>
<evidence type="ECO:0000256" key="8">
    <source>
        <dbReference type="ARBA" id="ARBA00023136"/>
    </source>
</evidence>
<evidence type="ECO:0000256" key="15">
    <source>
        <dbReference type="SAM" id="Phobius"/>
    </source>
</evidence>
<proteinExistence type="inferred from homology"/>
<accession>A0A7W4W571</accession>
<dbReference type="GO" id="GO:0008360">
    <property type="term" value="P:regulation of cell shape"/>
    <property type="evidence" value="ECO:0007669"/>
    <property type="project" value="UniProtKB-KW"/>
</dbReference>
<evidence type="ECO:0000256" key="10">
    <source>
        <dbReference type="ARBA" id="ARBA00035657"/>
    </source>
</evidence>
<keyword evidence="17" id="KW-1185">Reference proteome</keyword>
<dbReference type="AlphaFoldDB" id="A0A7W4W571"/>
<evidence type="ECO:0000256" key="3">
    <source>
        <dbReference type="ARBA" id="ARBA00022519"/>
    </source>
</evidence>
<dbReference type="Pfam" id="PF06295">
    <property type="entry name" value="ZapG-like"/>
    <property type="match status" value="1"/>
</dbReference>
<evidence type="ECO:0000256" key="12">
    <source>
        <dbReference type="ARBA" id="ARBA00035727"/>
    </source>
</evidence>
<keyword evidence="9" id="KW-0131">Cell cycle</keyword>
<keyword evidence="7 15" id="KW-1133">Transmembrane helix</keyword>
<dbReference type="EMBL" id="JACHWY010000001">
    <property type="protein sequence ID" value="MBB3047099.1"/>
    <property type="molecule type" value="Genomic_DNA"/>
</dbReference>
<keyword evidence="8 15" id="KW-0472">Membrane</keyword>
<dbReference type="PANTHER" id="PTHR39579:SF1">
    <property type="entry name" value="INNER MEMBRANE PROTEIN YHCB"/>
    <property type="match status" value="1"/>
</dbReference>
<evidence type="ECO:0000256" key="13">
    <source>
        <dbReference type="SAM" id="Coils"/>
    </source>
</evidence>
<evidence type="ECO:0000256" key="14">
    <source>
        <dbReference type="SAM" id="MobiDB-lite"/>
    </source>
</evidence>
<evidence type="ECO:0000256" key="4">
    <source>
        <dbReference type="ARBA" id="ARBA00022618"/>
    </source>
</evidence>
<keyword evidence="4" id="KW-0132">Cell division</keyword>
<comment type="similarity">
    <text evidence="10">Belongs to the ZapG family.</text>
</comment>
<dbReference type="GO" id="GO:0051301">
    <property type="term" value="P:cell division"/>
    <property type="evidence" value="ECO:0007669"/>
    <property type="project" value="UniProtKB-KW"/>
</dbReference>
<keyword evidence="6" id="KW-0133">Cell shape</keyword>
<comment type="subcellular location">
    <subcellularLocation>
        <location evidence="1">Cell inner membrane</location>
        <topology evidence="1">Single-pass membrane protein</topology>
    </subcellularLocation>
</comment>
<gene>
    <name evidence="16" type="ORF">FHR99_001335</name>
</gene>
<evidence type="ECO:0000256" key="1">
    <source>
        <dbReference type="ARBA" id="ARBA00004377"/>
    </source>
</evidence>
<evidence type="ECO:0000313" key="17">
    <source>
        <dbReference type="Proteomes" id="UP000537130"/>
    </source>
</evidence>
<evidence type="ECO:0000256" key="11">
    <source>
        <dbReference type="ARBA" id="ARBA00035703"/>
    </source>
</evidence>
<evidence type="ECO:0000313" key="16">
    <source>
        <dbReference type="EMBL" id="MBB3047099.1"/>
    </source>
</evidence>
<feature type="transmembrane region" description="Helical" evidence="15">
    <location>
        <begin position="6"/>
        <end position="26"/>
    </location>
</feature>
<keyword evidence="2" id="KW-1003">Cell membrane</keyword>
<dbReference type="PANTHER" id="PTHR39579">
    <property type="entry name" value="INNER MEMBRANE PROTEIN YHCB"/>
    <property type="match status" value="1"/>
</dbReference>
<sequence length="158" mass="17501">MYETSTVALIAFVALIVGLAAGAWLINKLSPSQQNRKALEKHIQKLQRQQQDYQDQVNQHFSKTADLLNQMTESYRDVHNHLAKSASELTSHGISPLQALPEDRPFIQGEPLKVAAEQPLDYAPRKPGGKGALDEDYGLDKAEKEKKEAERVAAPTGL</sequence>
<protein>
    <recommendedName>
        <fullName evidence="11">Z-ring associated protein G</fullName>
    </recommendedName>
    <alternativeName>
        <fullName evidence="12">Cell division protein ZapG</fullName>
    </alternativeName>
</protein>
<dbReference type="InterPro" id="IPR009386">
    <property type="entry name" value="ZapG-like"/>
</dbReference>
<keyword evidence="3" id="KW-0997">Cell inner membrane</keyword>
<keyword evidence="5 15" id="KW-0812">Transmembrane</keyword>
<dbReference type="Proteomes" id="UP000537130">
    <property type="component" value="Unassembled WGS sequence"/>
</dbReference>
<keyword evidence="13" id="KW-0175">Coiled coil</keyword>
<feature type="coiled-coil region" evidence="13">
    <location>
        <begin position="29"/>
        <end position="63"/>
    </location>
</feature>
<evidence type="ECO:0000256" key="2">
    <source>
        <dbReference type="ARBA" id="ARBA00022475"/>
    </source>
</evidence>
<reference evidence="16 17" key="1">
    <citation type="submission" date="2020-08" db="EMBL/GenBank/DDBJ databases">
        <title>Genomic Encyclopedia of Type Strains, Phase III (KMG-III): the genomes of soil and plant-associated and newly described type strains.</title>
        <authorList>
            <person name="Whitman W."/>
        </authorList>
    </citation>
    <scope>NUCLEOTIDE SEQUENCE [LARGE SCALE GENOMIC DNA]</scope>
    <source>
        <strain evidence="16 17">CECT 8654</strain>
    </source>
</reference>